<keyword evidence="6" id="KW-0479">Metal-binding</keyword>
<reference evidence="17" key="1">
    <citation type="journal article" date="2017" name="Nat. Ecol. Evol.">
        <title>Genome expansion and lineage-specific genetic innovations in the forest pathogenic fungi Armillaria.</title>
        <authorList>
            <person name="Sipos G."/>
            <person name="Prasanna A.N."/>
            <person name="Walter M.C."/>
            <person name="O'Connor E."/>
            <person name="Balint B."/>
            <person name="Krizsan K."/>
            <person name="Kiss B."/>
            <person name="Hess J."/>
            <person name="Varga T."/>
            <person name="Slot J."/>
            <person name="Riley R."/>
            <person name="Boka B."/>
            <person name="Rigling D."/>
            <person name="Barry K."/>
            <person name="Lee J."/>
            <person name="Mihaltcheva S."/>
            <person name="LaButti K."/>
            <person name="Lipzen A."/>
            <person name="Waldron R."/>
            <person name="Moloney N.M."/>
            <person name="Sperisen C."/>
            <person name="Kredics L."/>
            <person name="Vagvoelgyi C."/>
            <person name="Patrignani A."/>
            <person name="Fitzpatrick D."/>
            <person name="Nagy I."/>
            <person name="Doyle S."/>
            <person name="Anderson J.B."/>
            <person name="Grigoriev I.V."/>
            <person name="Gueldener U."/>
            <person name="Muensterkoetter M."/>
            <person name="Nagy L.G."/>
        </authorList>
    </citation>
    <scope>NUCLEOTIDE SEQUENCE [LARGE SCALE GENOMIC DNA]</scope>
    <source>
        <strain evidence="17">Ar21-2</strain>
    </source>
</reference>
<evidence type="ECO:0000256" key="8">
    <source>
        <dbReference type="ARBA" id="ARBA00022837"/>
    </source>
</evidence>
<keyword evidence="10" id="KW-1133">Transmembrane helix</keyword>
<keyword evidence="12" id="KW-0472">Membrane</keyword>
<dbReference type="OrthoDB" id="426718at2759"/>
<evidence type="ECO:0000256" key="7">
    <source>
        <dbReference type="ARBA" id="ARBA00022801"/>
    </source>
</evidence>
<keyword evidence="8" id="KW-0106">Calcium</keyword>
<evidence type="ECO:0000256" key="9">
    <source>
        <dbReference type="ARBA" id="ARBA00022963"/>
    </source>
</evidence>
<evidence type="ECO:0000256" key="1">
    <source>
        <dbReference type="ARBA" id="ARBA00001913"/>
    </source>
</evidence>
<dbReference type="InterPro" id="IPR002921">
    <property type="entry name" value="Fungal_lipase-type"/>
</dbReference>
<keyword evidence="11" id="KW-0443">Lipid metabolism</keyword>
<evidence type="ECO:0000256" key="12">
    <source>
        <dbReference type="ARBA" id="ARBA00023136"/>
    </source>
</evidence>
<dbReference type="Proteomes" id="UP000217790">
    <property type="component" value="Unassembled WGS sequence"/>
</dbReference>
<protein>
    <recommendedName>
        <fullName evidence="14">sn-1-specific diacylglycerol lipase</fullName>
        <ecNumber evidence="14">3.1.1.116</ecNumber>
    </recommendedName>
</protein>
<keyword evidence="4" id="KW-0597">Phosphoprotein</keyword>
<comment type="subcellular location">
    <subcellularLocation>
        <location evidence="2">Cell membrane</location>
        <topology evidence="2">Multi-pass membrane protein</topology>
    </subcellularLocation>
</comment>
<keyword evidence="5" id="KW-0812">Transmembrane</keyword>
<dbReference type="STRING" id="47427.A0A2H3DVS4"/>
<gene>
    <name evidence="16" type="ORF">ARMGADRAFT_663021</name>
</gene>
<proteinExistence type="predicted"/>
<dbReference type="GO" id="GO:0016298">
    <property type="term" value="F:lipase activity"/>
    <property type="evidence" value="ECO:0007669"/>
    <property type="project" value="TreeGrafter"/>
</dbReference>
<evidence type="ECO:0000256" key="5">
    <source>
        <dbReference type="ARBA" id="ARBA00022692"/>
    </source>
</evidence>
<evidence type="ECO:0000256" key="2">
    <source>
        <dbReference type="ARBA" id="ARBA00004651"/>
    </source>
</evidence>
<evidence type="ECO:0000256" key="14">
    <source>
        <dbReference type="ARBA" id="ARBA00026104"/>
    </source>
</evidence>
<dbReference type="AlphaFoldDB" id="A0A2H3DVS4"/>
<feature type="domain" description="Fungal lipase-type" evidence="15">
    <location>
        <begin position="12"/>
        <end position="137"/>
    </location>
</feature>
<dbReference type="PANTHER" id="PTHR45792">
    <property type="entry name" value="DIACYLGLYCEROL LIPASE HOMOLOG-RELATED"/>
    <property type="match status" value="1"/>
</dbReference>
<keyword evidence="9" id="KW-0442">Lipid degradation</keyword>
<dbReference type="GO" id="GO:0046872">
    <property type="term" value="F:metal ion binding"/>
    <property type="evidence" value="ECO:0007669"/>
    <property type="project" value="UniProtKB-KW"/>
</dbReference>
<evidence type="ECO:0000256" key="11">
    <source>
        <dbReference type="ARBA" id="ARBA00023098"/>
    </source>
</evidence>
<dbReference type="GO" id="GO:0005886">
    <property type="term" value="C:plasma membrane"/>
    <property type="evidence" value="ECO:0007669"/>
    <property type="project" value="UniProtKB-SubCell"/>
</dbReference>
<dbReference type="InterPro" id="IPR029058">
    <property type="entry name" value="AB_hydrolase_fold"/>
</dbReference>
<dbReference type="Pfam" id="PF01764">
    <property type="entry name" value="Lipase_3"/>
    <property type="match status" value="1"/>
</dbReference>
<evidence type="ECO:0000259" key="15">
    <source>
        <dbReference type="Pfam" id="PF01764"/>
    </source>
</evidence>
<dbReference type="EC" id="3.1.1.116" evidence="14"/>
<keyword evidence="17" id="KW-1185">Reference proteome</keyword>
<evidence type="ECO:0000256" key="3">
    <source>
        <dbReference type="ARBA" id="ARBA00022475"/>
    </source>
</evidence>
<keyword evidence="3" id="KW-1003">Cell membrane</keyword>
<keyword evidence="7 16" id="KW-0378">Hydrolase</keyword>
<evidence type="ECO:0000256" key="6">
    <source>
        <dbReference type="ARBA" id="ARBA00022723"/>
    </source>
</evidence>
<comment type="catalytic activity">
    <reaction evidence="13">
        <text>a 1,2-diacyl-sn-glycerol + H2O = a 2-acylglycerol + a fatty acid + H(+)</text>
        <dbReference type="Rhea" id="RHEA:33275"/>
        <dbReference type="ChEBI" id="CHEBI:15377"/>
        <dbReference type="ChEBI" id="CHEBI:15378"/>
        <dbReference type="ChEBI" id="CHEBI:17389"/>
        <dbReference type="ChEBI" id="CHEBI:17815"/>
        <dbReference type="ChEBI" id="CHEBI:28868"/>
        <dbReference type="EC" id="3.1.1.116"/>
    </reaction>
    <physiologicalReaction direction="left-to-right" evidence="13">
        <dbReference type="Rhea" id="RHEA:33276"/>
    </physiologicalReaction>
</comment>
<evidence type="ECO:0000256" key="4">
    <source>
        <dbReference type="ARBA" id="ARBA00022553"/>
    </source>
</evidence>
<dbReference type="EMBL" id="KZ293649">
    <property type="protein sequence ID" value="PBK97974.1"/>
    <property type="molecule type" value="Genomic_DNA"/>
</dbReference>
<dbReference type="SUPFAM" id="SSF53474">
    <property type="entry name" value="alpha/beta-Hydrolases"/>
    <property type="match status" value="1"/>
</dbReference>
<name>A0A2H3DVS4_ARMGA</name>
<dbReference type="Gene3D" id="3.40.50.1820">
    <property type="entry name" value="alpha/beta hydrolase"/>
    <property type="match status" value="1"/>
</dbReference>
<organism evidence="16 17">
    <name type="scientific">Armillaria gallica</name>
    <name type="common">Bulbous honey fungus</name>
    <name type="synonym">Armillaria bulbosa</name>
    <dbReference type="NCBI Taxonomy" id="47427"/>
    <lineage>
        <taxon>Eukaryota</taxon>
        <taxon>Fungi</taxon>
        <taxon>Dikarya</taxon>
        <taxon>Basidiomycota</taxon>
        <taxon>Agaricomycotina</taxon>
        <taxon>Agaricomycetes</taxon>
        <taxon>Agaricomycetidae</taxon>
        <taxon>Agaricales</taxon>
        <taxon>Marasmiineae</taxon>
        <taxon>Physalacriaceae</taxon>
        <taxon>Armillaria</taxon>
    </lineage>
</organism>
<comment type="cofactor">
    <cofactor evidence="1">
        <name>Ca(2+)</name>
        <dbReference type="ChEBI" id="CHEBI:29108"/>
    </cofactor>
</comment>
<evidence type="ECO:0000256" key="13">
    <source>
        <dbReference type="ARBA" id="ARBA00024531"/>
    </source>
</evidence>
<sequence length="221" mass="24412">MDVFDTKRENQGTFRAHRGFLQVAESMFQEAKSAVLNAAKGLNLRPTLTFCGHSAGGGTAFYLYHYFQVHANDAELSACAVFPFLFSCVTNSHSVKDIHCITFGSAAIVSVPNPVHSSRQNDRIVSFINRNDPVPRLDLPYATWVAETVGRYLAIQARQPNIPPYSALPNQSLYPGGELVLLVEEDGMKKLTPTALSDHAFLELSAHDSREYVRLIRELGG</sequence>
<dbReference type="GO" id="GO:0016042">
    <property type="term" value="P:lipid catabolic process"/>
    <property type="evidence" value="ECO:0007669"/>
    <property type="project" value="UniProtKB-KW"/>
</dbReference>
<evidence type="ECO:0000313" key="16">
    <source>
        <dbReference type="EMBL" id="PBK97974.1"/>
    </source>
</evidence>
<evidence type="ECO:0000313" key="17">
    <source>
        <dbReference type="Proteomes" id="UP000217790"/>
    </source>
</evidence>
<accession>A0A2H3DVS4</accession>
<evidence type="ECO:0000256" key="10">
    <source>
        <dbReference type="ARBA" id="ARBA00022989"/>
    </source>
</evidence>
<dbReference type="InterPro" id="IPR052214">
    <property type="entry name" value="DAG_Lipase-Related"/>
</dbReference>
<dbReference type="InParanoid" id="A0A2H3DVS4"/>
<dbReference type="PANTHER" id="PTHR45792:SF8">
    <property type="entry name" value="DIACYLGLYCEROL LIPASE-ALPHA"/>
    <property type="match status" value="1"/>
</dbReference>